<dbReference type="Proteomes" id="UP000054324">
    <property type="component" value="Unassembled WGS sequence"/>
</dbReference>
<name>A0A074ZA00_OPIVI</name>
<feature type="coiled-coil region" evidence="1">
    <location>
        <begin position="43"/>
        <end position="134"/>
    </location>
</feature>
<dbReference type="RefSeq" id="XP_009176192.1">
    <property type="nucleotide sequence ID" value="XM_009177928.1"/>
</dbReference>
<proteinExistence type="predicted"/>
<dbReference type="GeneID" id="20329568"/>
<evidence type="ECO:0000313" key="2">
    <source>
        <dbReference type="EMBL" id="KER20065.1"/>
    </source>
</evidence>
<accession>A0A074ZA00</accession>
<reference evidence="2 3" key="1">
    <citation type="submission" date="2013-11" db="EMBL/GenBank/DDBJ databases">
        <title>Opisthorchis viverrini - life in the bile duct.</title>
        <authorList>
            <person name="Young N.D."/>
            <person name="Nagarajan N."/>
            <person name="Lin S.J."/>
            <person name="Korhonen P.K."/>
            <person name="Jex A.R."/>
            <person name="Hall R.S."/>
            <person name="Safavi-Hemami H."/>
            <person name="Kaewkong W."/>
            <person name="Bertrand D."/>
            <person name="Gao S."/>
            <person name="Seet Q."/>
            <person name="Wongkham S."/>
            <person name="Teh B.T."/>
            <person name="Wongkham C."/>
            <person name="Intapan P.M."/>
            <person name="Maleewong W."/>
            <person name="Yang X."/>
            <person name="Hu M."/>
            <person name="Wang Z."/>
            <person name="Hofmann A."/>
            <person name="Sternberg P.W."/>
            <person name="Tan P."/>
            <person name="Wang J."/>
            <person name="Gasser R.B."/>
        </authorList>
    </citation>
    <scope>NUCLEOTIDE SEQUENCE [LARGE SCALE GENOMIC DNA]</scope>
</reference>
<organism evidence="2 3">
    <name type="scientific">Opisthorchis viverrini</name>
    <name type="common">Southeast Asian liver fluke</name>
    <dbReference type="NCBI Taxonomy" id="6198"/>
    <lineage>
        <taxon>Eukaryota</taxon>
        <taxon>Metazoa</taxon>
        <taxon>Spiralia</taxon>
        <taxon>Lophotrochozoa</taxon>
        <taxon>Platyhelminthes</taxon>
        <taxon>Trematoda</taxon>
        <taxon>Digenea</taxon>
        <taxon>Opisthorchiida</taxon>
        <taxon>Opisthorchiata</taxon>
        <taxon>Opisthorchiidae</taxon>
        <taxon>Opisthorchis</taxon>
    </lineage>
</organism>
<protein>
    <submittedName>
        <fullName evidence="2">Uncharacterized protein</fullName>
    </submittedName>
</protein>
<evidence type="ECO:0000256" key="1">
    <source>
        <dbReference type="SAM" id="Coils"/>
    </source>
</evidence>
<sequence>MAANKGKDPQQNVAEEQLLQQVDKLQLIARLLAFRACKSEESNRKCETTLKKVQQTKNQLKQQSTELIDDMEHVILSIVTSLKAFQAEARATLFSLQTQLQNSEKELHDAKVTIKQLTERVEFLEQLVAENKRQFEVNLQAIHVTYINVLESVFEKLQEYMLKDLSSLESINDELHIKYTNAFKQLGLQCTFHEI</sequence>
<dbReference type="AlphaFoldDB" id="A0A074ZA00"/>
<evidence type="ECO:0000313" key="3">
    <source>
        <dbReference type="Proteomes" id="UP000054324"/>
    </source>
</evidence>
<dbReference type="EMBL" id="KL597098">
    <property type="protein sequence ID" value="KER20065.1"/>
    <property type="molecule type" value="Genomic_DNA"/>
</dbReference>
<dbReference type="CTD" id="20329568"/>
<keyword evidence="1" id="KW-0175">Coiled coil</keyword>
<keyword evidence="3" id="KW-1185">Reference proteome</keyword>
<gene>
    <name evidence="2" type="ORF">T265_15403</name>
</gene>
<dbReference type="KEGG" id="ovi:T265_15403"/>
<dbReference type="OrthoDB" id="6232397at2759"/>